<evidence type="ECO:0000256" key="4">
    <source>
        <dbReference type="ARBA" id="ARBA00022825"/>
    </source>
</evidence>
<dbReference type="PROSITE" id="PS51892">
    <property type="entry name" value="SUBTILASE"/>
    <property type="match status" value="1"/>
</dbReference>
<proteinExistence type="inferred from homology"/>
<evidence type="ECO:0000256" key="2">
    <source>
        <dbReference type="ARBA" id="ARBA00022670"/>
    </source>
</evidence>
<dbReference type="InterPro" id="IPR023828">
    <property type="entry name" value="Peptidase_S8_Ser-AS"/>
</dbReference>
<evidence type="ECO:0000259" key="9">
    <source>
        <dbReference type="Pfam" id="PF00082"/>
    </source>
</evidence>
<dbReference type="InterPro" id="IPR036852">
    <property type="entry name" value="Peptidase_S8/S53_dom_sf"/>
</dbReference>
<feature type="active site" description="Charge relay system" evidence="5">
    <location>
        <position position="478"/>
    </location>
</feature>
<dbReference type="PRINTS" id="PR00723">
    <property type="entry name" value="SUBTILISIN"/>
</dbReference>
<dbReference type="PIRSF" id="PIRSF037854">
    <property type="entry name" value="Dihydropyridine_esterase"/>
    <property type="match status" value="1"/>
</dbReference>
<evidence type="ECO:0000256" key="7">
    <source>
        <dbReference type="SAM" id="MobiDB-lite"/>
    </source>
</evidence>
<dbReference type="EC" id="3.4.-.-" evidence="10"/>
<dbReference type="InterPro" id="IPR050131">
    <property type="entry name" value="Peptidase_S8_subtilisin-like"/>
</dbReference>
<feature type="domain" description="Peptidase S8/S53" evidence="9">
    <location>
        <begin position="258"/>
        <end position="515"/>
    </location>
</feature>
<dbReference type="PANTHER" id="PTHR43806">
    <property type="entry name" value="PEPTIDASE S8"/>
    <property type="match status" value="1"/>
</dbReference>
<dbReference type="InterPro" id="IPR017297">
    <property type="entry name" value="Peptidase_S8A_DPH-A"/>
</dbReference>
<feature type="signal peptide" evidence="8">
    <location>
        <begin position="1"/>
        <end position="31"/>
    </location>
</feature>
<dbReference type="PROSITE" id="PS00138">
    <property type="entry name" value="SUBTILASE_SER"/>
    <property type="match status" value="1"/>
</dbReference>
<dbReference type="EMBL" id="JBEZVE010000017">
    <property type="protein sequence ID" value="MEU3784706.1"/>
    <property type="molecule type" value="Genomic_DNA"/>
</dbReference>
<evidence type="ECO:0000256" key="5">
    <source>
        <dbReference type="PROSITE-ProRule" id="PRU01240"/>
    </source>
</evidence>
<feature type="active site" description="Charge relay system" evidence="5">
    <location>
        <position position="267"/>
    </location>
</feature>
<dbReference type="InterPro" id="IPR023827">
    <property type="entry name" value="Peptidase_S8_Asp-AS"/>
</dbReference>
<sequence length="1143" mass="118164">MRKRLNGPGRVVMAAALVLAAGVVTALPATAAATPWSALPTAGASPGGTSPAAPSPPGLGKADAPVSHWITLITGDRVGVSAAGQPVRIVPGKGREHISVRIERTKDHTLVLPLDAQPLIDKGQVDERLFDLKELNAAAYRKHHKSGTGLIVSYRDGVAGSAPLKAARSLKSELREDDGAKVRRSLPSIDAEAVTVSDASAQDVWETLTRPAGKALAAQRTADPGLRRISLDGMRRASLDKSMAQIGVPAARQAGYDGTGVRIAVLDTGVDETHPDLQGRQEAEQNFSASPDTEDRFGHGTHAASIAAGTGAKSGGTYEGVAPGARILDAKVLDDDGYGSDSAVIAGMEWAADQHADIVNLSLGHRDMPGVDLVEEAVNRLSAERGILFVAASGNNGPDAGTIDSPGSAEQALSVGAVDGSDAVAPFSSRGPAADGTVIKPDITAPGVAITAAVPSGSVLTGRYGEQPPGYTTLSGTSMATPHVAGAAALLKQEHPDWTGARLKAALVAAARPSGAGALAEGGGRVDVAAAIGQTVVAEPSSVAFARQSYPHADDKPVTQQVTYRNLGSEPVTFDLSVAATGPDGKAAPADMFALGAQRLTVPANGTATVALTADTRPGGDVNGVYTAIVTATSAAQTVRTTAAVEREVETYEVTVRHLGADGEPATHVVWPDLYLLSGLGVAGDNYAGDPSNGSYTVRVPKGDYYLDAMIYGSDDPDGVRSQITAPHFEVTKDTTVTLDARTAKPIDITGPDPAAKRQAADVYTELNTPDFGFSNGMFGTDFSTIRTAQLGPDFAAEGTLFQGFDAFDVNGTKEYRLAYGGKVTRLATGFERHAKPADLAKIDSRLGATVPGKQGMLTARPILKDSFGSIFSPGVMRPLPVATTTYATTEASADWFIGLDQYDDTGSYPELSHGTGIQRYEAGQSYRRDLGVGIVGPTLETREEEGVTRDGDTITGCVSLLRDGTGNWSYGPDDTGKSALYRDGTEVASQSGALSCWSDVTVPAESGDFKLTATASRGAPAAAPTEVEATWTFASAHTAAEQALPISVVRFTPHLDGDSTVPAGVVTRVPVTVVGAAAGTNLKSLTVEVSYDGTTWKKTPVGKLGIFVRNPAAGQSVSLRATVVDKQGNTLTQTIHNAYRGK</sequence>
<keyword evidence="2 5" id="KW-0645">Protease</keyword>
<keyword evidence="3 5" id="KW-0378">Hydrolase</keyword>
<name>A0ABV2ZQ61_9ACTN</name>
<dbReference type="Proteomes" id="UP001550739">
    <property type="component" value="Unassembled WGS sequence"/>
</dbReference>
<comment type="similarity">
    <text evidence="1 5 6">Belongs to the peptidase S8 family.</text>
</comment>
<gene>
    <name evidence="10" type="ORF">AB0E89_29905</name>
</gene>
<dbReference type="Gene3D" id="3.40.50.200">
    <property type="entry name" value="Peptidase S8/S53 domain"/>
    <property type="match status" value="1"/>
</dbReference>
<dbReference type="CDD" id="cd07487">
    <property type="entry name" value="Peptidases_S8_1"/>
    <property type="match status" value="1"/>
</dbReference>
<feature type="active site" description="Charge relay system" evidence="5">
    <location>
        <position position="299"/>
    </location>
</feature>
<organism evidence="10 11">
    <name type="scientific">Streptomyces sp. 900129855</name>
    <dbReference type="NCBI Taxonomy" id="3155129"/>
    <lineage>
        <taxon>Bacteria</taxon>
        <taxon>Bacillati</taxon>
        <taxon>Actinomycetota</taxon>
        <taxon>Actinomycetes</taxon>
        <taxon>Kitasatosporales</taxon>
        <taxon>Streptomycetaceae</taxon>
        <taxon>Streptomyces</taxon>
    </lineage>
</organism>
<evidence type="ECO:0000256" key="6">
    <source>
        <dbReference type="RuleBase" id="RU003355"/>
    </source>
</evidence>
<feature type="region of interest" description="Disordered" evidence="7">
    <location>
        <begin position="42"/>
        <end position="61"/>
    </location>
</feature>
<evidence type="ECO:0000256" key="8">
    <source>
        <dbReference type="SAM" id="SignalP"/>
    </source>
</evidence>
<keyword evidence="4 5" id="KW-0720">Serine protease</keyword>
<feature type="compositionally biased region" description="Low complexity" evidence="7">
    <location>
        <begin position="42"/>
        <end position="52"/>
    </location>
</feature>
<evidence type="ECO:0000313" key="11">
    <source>
        <dbReference type="Proteomes" id="UP001550739"/>
    </source>
</evidence>
<dbReference type="InterPro" id="IPR015500">
    <property type="entry name" value="Peptidase_S8_subtilisin-rel"/>
</dbReference>
<feature type="chain" id="PRO_5046475392" evidence="8">
    <location>
        <begin position="32"/>
        <end position="1143"/>
    </location>
</feature>
<evidence type="ECO:0000313" key="10">
    <source>
        <dbReference type="EMBL" id="MEU3784706.1"/>
    </source>
</evidence>
<dbReference type="Pfam" id="PF00082">
    <property type="entry name" value="Peptidase_S8"/>
    <property type="match status" value="1"/>
</dbReference>
<dbReference type="PROSITE" id="PS00136">
    <property type="entry name" value="SUBTILASE_ASP"/>
    <property type="match status" value="1"/>
</dbReference>
<evidence type="ECO:0000256" key="1">
    <source>
        <dbReference type="ARBA" id="ARBA00011073"/>
    </source>
</evidence>
<dbReference type="SUPFAM" id="SSF52743">
    <property type="entry name" value="Subtilisin-like"/>
    <property type="match status" value="1"/>
</dbReference>
<protein>
    <submittedName>
        <fullName evidence="10">S8 family peptidase</fullName>
        <ecNumber evidence="10">3.4.-.-</ecNumber>
    </submittedName>
</protein>
<dbReference type="InterPro" id="IPR000209">
    <property type="entry name" value="Peptidase_S8/S53_dom"/>
</dbReference>
<keyword evidence="11" id="KW-1185">Reference proteome</keyword>
<accession>A0ABV2ZQ61</accession>
<keyword evidence="8" id="KW-0732">Signal</keyword>
<evidence type="ECO:0000256" key="3">
    <source>
        <dbReference type="ARBA" id="ARBA00022801"/>
    </source>
</evidence>
<reference evidence="10 11" key="1">
    <citation type="submission" date="2024-06" db="EMBL/GenBank/DDBJ databases">
        <title>The Natural Products Discovery Center: Release of the First 8490 Sequenced Strains for Exploring Actinobacteria Biosynthetic Diversity.</title>
        <authorList>
            <person name="Kalkreuter E."/>
            <person name="Kautsar S.A."/>
            <person name="Yang D."/>
            <person name="Bader C.D."/>
            <person name="Teijaro C.N."/>
            <person name="Fluegel L."/>
            <person name="Davis C.M."/>
            <person name="Simpson J.R."/>
            <person name="Lauterbach L."/>
            <person name="Steele A.D."/>
            <person name="Gui C."/>
            <person name="Meng S."/>
            <person name="Li G."/>
            <person name="Viehrig K."/>
            <person name="Ye F."/>
            <person name="Su P."/>
            <person name="Kiefer A.F."/>
            <person name="Nichols A."/>
            <person name="Cepeda A.J."/>
            <person name="Yan W."/>
            <person name="Fan B."/>
            <person name="Jiang Y."/>
            <person name="Adhikari A."/>
            <person name="Zheng C.-J."/>
            <person name="Schuster L."/>
            <person name="Cowan T.M."/>
            <person name="Smanski M.J."/>
            <person name="Chevrette M.G."/>
            <person name="De Carvalho L.P.S."/>
            <person name="Shen B."/>
        </authorList>
    </citation>
    <scope>NUCLEOTIDE SEQUENCE [LARGE SCALE GENOMIC DNA]</scope>
    <source>
        <strain evidence="10 11">NPDC033843</strain>
    </source>
</reference>
<comment type="caution">
    <text evidence="10">The sequence shown here is derived from an EMBL/GenBank/DDBJ whole genome shotgun (WGS) entry which is preliminary data.</text>
</comment>
<dbReference type="PANTHER" id="PTHR43806:SF11">
    <property type="entry name" value="CEREVISIN-RELATED"/>
    <property type="match status" value="1"/>
</dbReference>
<dbReference type="GO" id="GO:0016787">
    <property type="term" value="F:hydrolase activity"/>
    <property type="evidence" value="ECO:0007669"/>
    <property type="project" value="UniProtKB-KW"/>
</dbReference>
<dbReference type="RefSeq" id="WP_361706187.1">
    <property type="nucleotide sequence ID" value="NZ_JBEZVE010000017.1"/>
</dbReference>